<evidence type="ECO:0000313" key="5">
    <source>
        <dbReference type="Proteomes" id="UP001500729"/>
    </source>
</evidence>
<evidence type="ECO:0000256" key="2">
    <source>
        <dbReference type="SAM" id="Phobius"/>
    </source>
</evidence>
<feature type="compositionally biased region" description="Low complexity" evidence="1">
    <location>
        <begin position="50"/>
        <end position="65"/>
    </location>
</feature>
<organism evidence="4 5">
    <name type="scientific">Saccharopolyspora erythraea</name>
    <name type="common">Streptomyces erythraeus</name>
    <dbReference type="NCBI Taxonomy" id="1836"/>
    <lineage>
        <taxon>Bacteria</taxon>
        <taxon>Bacillati</taxon>
        <taxon>Actinomycetota</taxon>
        <taxon>Actinomycetes</taxon>
        <taxon>Pseudonocardiales</taxon>
        <taxon>Pseudonocardiaceae</taxon>
        <taxon>Saccharopolyspora</taxon>
    </lineage>
</organism>
<keyword evidence="2" id="KW-0812">Transmembrane</keyword>
<sequence length="327" mass="34626">MEHPRRDEPGGEPSGFPVARLPGDPLPEGQGTTPQQPPAGSSHTLPQQPPAGSSHPPAAPDADGPSWATYSAPMRGADDSADPALHPRFWEAQLEAARRGSLAWGFAAFFVGYGAFYLAGQVVSAVMPSRESGFDPADPPALGPLLLLVFVPNLLLGLVPAIFSWVRGNGVRADFGIVPRLRDVKVGLACGGVALLLSFVLGLIMVAINGQPPETGISRLMQGEKSVWLFLFALFAFLGAPLTEELLMRGALWGALEHYRVPRYAILLLTTLIFAFIHQEVWRTPVLFVGGLAMGAARMITGRTGASVIAHATNNFLPALLLFAAAG</sequence>
<evidence type="ECO:0000256" key="1">
    <source>
        <dbReference type="SAM" id="MobiDB-lite"/>
    </source>
</evidence>
<gene>
    <name evidence="4" type="ORF">GCM10009533_01990</name>
</gene>
<name>A0ABN1BW56_SACER</name>
<protein>
    <recommendedName>
        <fullName evidence="3">CAAX prenyl protease 2/Lysostaphin resistance protein A-like domain-containing protein</fullName>
    </recommendedName>
</protein>
<keyword evidence="5" id="KW-1185">Reference proteome</keyword>
<feature type="domain" description="CAAX prenyl protease 2/Lysostaphin resistance protein A-like" evidence="3">
    <location>
        <begin position="227"/>
        <end position="317"/>
    </location>
</feature>
<keyword evidence="2" id="KW-1133">Transmembrane helix</keyword>
<dbReference type="Pfam" id="PF02517">
    <property type="entry name" value="Rce1-like"/>
    <property type="match status" value="1"/>
</dbReference>
<feature type="transmembrane region" description="Helical" evidence="2">
    <location>
        <begin position="228"/>
        <end position="249"/>
    </location>
</feature>
<feature type="transmembrane region" description="Helical" evidence="2">
    <location>
        <begin position="261"/>
        <end position="278"/>
    </location>
</feature>
<reference evidence="4 5" key="1">
    <citation type="journal article" date="2019" name="Int. J. Syst. Evol. Microbiol.">
        <title>The Global Catalogue of Microorganisms (GCM) 10K type strain sequencing project: providing services to taxonomists for standard genome sequencing and annotation.</title>
        <authorList>
            <consortium name="The Broad Institute Genomics Platform"/>
            <consortium name="The Broad Institute Genome Sequencing Center for Infectious Disease"/>
            <person name="Wu L."/>
            <person name="Ma J."/>
        </authorList>
    </citation>
    <scope>NUCLEOTIDE SEQUENCE [LARGE SCALE GENOMIC DNA]</scope>
    <source>
        <strain evidence="4 5">JCM 10303</strain>
    </source>
</reference>
<feature type="transmembrane region" description="Helical" evidence="2">
    <location>
        <begin position="145"/>
        <end position="166"/>
    </location>
</feature>
<dbReference type="EMBL" id="BAAAGS010000001">
    <property type="protein sequence ID" value="GAA0506846.1"/>
    <property type="molecule type" value="Genomic_DNA"/>
</dbReference>
<comment type="caution">
    <text evidence="4">The sequence shown here is derived from an EMBL/GenBank/DDBJ whole genome shotgun (WGS) entry which is preliminary data.</text>
</comment>
<feature type="transmembrane region" description="Helical" evidence="2">
    <location>
        <begin position="186"/>
        <end position="208"/>
    </location>
</feature>
<accession>A0ABN1BW56</accession>
<keyword evidence="2" id="KW-0472">Membrane</keyword>
<dbReference type="RefSeq" id="WP_009943612.1">
    <property type="nucleotide sequence ID" value="NZ_BAAAGS010000001.1"/>
</dbReference>
<feature type="region of interest" description="Disordered" evidence="1">
    <location>
        <begin position="1"/>
        <end position="79"/>
    </location>
</feature>
<proteinExistence type="predicted"/>
<dbReference type="InterPro" id="IPR003675">
    <property type="entry name" value="Rce1/LyrA-like_dom"/>
</dbReference>
<feature type="transmembrane region" description="Helical" evidence="2">
    <location>
        <begin position="102"/>
        <end position="125"/>
    </location>
</feature>
<evidence type="ECO:0000313" key="4">
    <source>
        <dbReference type="EMBL" id="GAA0506846.1"/>
    </source>
</evidence>
<dbReference type="Proteomes" id="UP001500729">
    <property type="component" value="Unassembled WGS sequence"/>
</dbReference>
<evidence type="ECO:0000259" key="3">
    <source>
        <dbReference type="Pfam" id="PF02517"/>
    </source>
</evidence>
<feature type="transmembrane region" description="Helical" evidence="2">
    <location>
        <begin position="308"/>
        <end position="326"/>
    </location>
</feature>